<feature type="region of interest" description="Disordered" evidence="9">
    <location>
        <begin position="1"/>
        <end position="66"/>
    </location>
</feature>
<comment type="subcellular location">
    <subcellularLocation>
        <location evidence="1">Cell projection</location>
        <location evidence="1">Cilium</location>
        <location evidence="1">Flagellum</location>
    </subcellularLocation>
    <subcellularLocation>
        <location evidence="2">Cytoplasm</location>
        <location evidence="2">Cytoskeleton</location>
        <location evidence="2">Cilium axoneme</location>
    </subcellularLocation>
</comment>
<dbReference type="AlphaFoldDB" id="A0A974BVU7"/>
<dbReference type="PANTHER" id="PTHR46613:SF1">
    <property type="entry name" value="RADIAL SPOKE HEAD 10 HOMOLOG B-RELATED"/>
    <property type="match status" value="1"/>
</dbReference>
<reference evidence="11" key="1">
    <citation type="journal article" date="2016" name="Nature">
        <title>Genome evolution in the allotetraploid frog Xenopus laevis.</title>
        <authorList>
            <person name="Session A.M."/>
            <person name="Uno Y."/>
            <person name="Kwon T."/>
            <person name="Chapman J.A."/>
            <person name="Toyoda A."/>
            <person name="Takahashi S."/>
            <person name="Fukui A."/>
            <person name="Hikosaka A."/>
            <person name="Suzuki A."/>
            <person name="Kondo M."/>
            <person name="van Heeringen S.J."/>
            <person name="Quigley I."/>
            <person name="Heinz S."/>
            <person name="Ogino H."/>
            <person name="Ochi H."/>
            <person name="Hellsten U."/>
            <person name="Lyons J.B."/>
            <person name="Simakov O."/>
            <person name="Putnam N."/>
            <person name="Stites J."/>
            <person name="Kuroki Y."/>
            <person name="Tanaka T."/>
            <person name="Michiue T."/>
            <person name="Watanabe M."/>
            <person name="Bogdanovic O."/>
            <person name="Lister R."/>
            <person name="Georgiou G."/>
            <person name="Paranjpe S.S."/>
            <person name="van Kruijsbergen I."/>
            <person name="Shu S."/>
            <person name="Carlson J."/>
            <person name="Kinoshita T."/>
            <person name="Ohta Y."/>
            <person name="Mawaribuchi S."/>
            <person name="Jenkins J."/>
            <person name="Grimwood J."/>
            <person name="Schmutz J."/>
            <person name="Mitros T."/>
            <person name="Mozaffari S.V."/>
            <person name="Suzuki Y."/>
            <person name="Haramoto Y."/>
            <person name="Yamamoto T.S."/>
            <person name="Takagi C."/>
            <person name="Heald R."/>
            <person name="Miller K."/>
            <person name="Haudenschild C."/>
            <person name="Kitzman J."/>
            <person name="Nakayama T."/>
            <person name="Izutsu Y."/>
            <person name="Robert J."/>
            <person name="Fortriede J."/>
            <person name="Burns K."/>
            <person name="Lotay V."/>
            <person name="Karimi K."/>
            <person name="Yasuoka Y."/>
            <person name="Dichmann D.S."/>
            <person name="Flajnik M.F."/>
            <person name="Houston D.W."/>
            <person name="Shendure J."/>
            <person name="DuPasquier L."/>
            <person name="Vize P.D."/>
            <person name="Zorn A.M."/>
            <person name="Ito M."/>
            <person name="Marcotte E.M."/>
            <person name="Wallingford J.B."/>
            <person name="Ito Y."/>
            <person name="Asashima M."/>
            <person name="Ueno N."/>
            <person name="Matsuda Y."/>
            <person name="Veenstra G.J."/>
            <person name="Fujiyama A."/>
            <person name="Harland R.M."/>
            <person name="Taira M."/>
            <person name="Rokhsar D.S."/>
        </authorList>
    </citation>
    <scope>NUCLEOTIDE SEQUENCE [LARGE SCALE GENOMIC DNA]</scope>
    <source>
        <strain evidence="11">J</strain>
    </source>
</reference>
<accession>A0A974BVU7</accession>
<keyword evidence="4" id="KW-0677">Repeat</keyword>
<keyword evidence="8" id="KW-0966">Cell projection</keyword>
<evidence type="ECO:0000256" key="4">
    <source>
        <dbReference type="ARBA" id="ARBA00022737"/>
    </source>
</evidence>
<keyword evidence="3" id="KW-0963">Cytoplasm</keyword>
<feature type="compositionally biased region" description="Polar residues" evidence="9">
    <location>
        <begin position="32"/>
        <end position="47"/>
    </location>
</feature>
<feature type="compositionally biased region" description="Basic and acidic residues" evidence="9">
    <location>
        <begin position="747"/>
        <end position="792"/>
    </location>
</feature>
<dbReference type="EMBL" id="CM004483">
    <property type="protein sequence ID" value="OCT61587.1"/>
    <property type="molecule type" value="Genomic_DNA"/>
</dbReference>
<dbReference type="SMART" id="SM00698">
    <property type="entry name" value="MORN"/>
    <property type="match status" value="9"/>
</dbReference>
<proteinExistence type="predicted"/>
<evidence type="ECO:0000256" key="5">
    <source>
        <dbReference type="ARBA" id="ARBA00022846"/>
    </source>
</evidence>
<evidence type="ECO:0000313" key="11">
    <source>
        <dbReference type="Proteomes" id="UP000694892"/>
    </source>
</evidence>
<dbReference type="Proteomes" id="UP000694892">
    <property type="component" value="Chromosome 9_10S"/>
</dbReference>
<keyword evidence="7" id="KW-0206">Cytoskeleton</keyword>
<dbReference type="GO" id="GO:0005930">
    <property type="term" value="C:axoneme"/>
    <property type="evidence" value="ECO:0007669"/>
    <property type="project" value="UniProtKB-SubCell"/>
</dbReference>
<evidence type="ECO:0008006" key="12">
    <source>
        <dbReference type="Google" id="ProtNLM"/>
    </source>
</evidence>
<dbReference type="OMA" id="PNACHVK"/>
<evidence type="ECO:0000256" key="7">
    <source>
        <dbReference type="ARBA" id="ARBA00023212"/>
    </source>
</evidence>
<dbReference type="PANTHER" id="PTHR46613">
    <property type="entry name" value="RADIAL SPOKE HEAD 10 HOMOLOG B-RELATED"/>
    <property type="match status" value="1"/>
</dbReference>
<evidence type="ECO:0000256" key="3">
    <source>
        <dbReference type="ARBA" id="ARBA00022490"/>
    </source>
</evidence>
<evidence type="ECO:0000256" key="9">
    <source>
        <dbReference type="SAM" id="MobiDB-lite"/>
    </source>
</evidence>
<dbReference type="Gene3D" id="2.20.110.10">
    <property type="entry name" value="Histone H3 K4-specific methyltransferase SET7/9 N-terminal domain"/>
    <property type="match status" value="5"/>
</dbReference>
<protein>
    <recommendedName>
        <fullName evidence="12">Radial spoke head 10 homolog B</fullName>
    </recommendedName>
</protein>
<dbReference type="SUPFAM" id="SSF82185">
    <property type="entry name" value="Histone H3 K4-specific methyltransferase SET7/9 N-terminal domain"/>
    <property type="match status" value="3"/>
</dbReference>
<gene>
    <name evidence="10" type="ORF">XELAEV_18047615mg</name>
</gene>
<organism evidence="10 11">
    <name type="scientific">Xenopus laevis</name>
    <name type="common">African clawed frog</name>
    <dbReference type="NCBI Taxonomy" id="8355"/>
    <lineage>
        <taxon>Eukaryota</taxon>
        <taxon>Metazoa</taxon>
        <taxon>Chordata</taxon>
        <taxon>Craniata</taxon>
        <taxon>Vertebrata</taxon>
        <taxon>Euteleostomi</taxon>
        <taxon>Amphibia</taxon>
        <taxon>Batrachia</taxon>
        <taxon>Anura</taxon>
        <taxon>Pipoidea</taxon>
        <taxon>Pipidae</taxon>
        <taxon>Xenopodinae</taxon>
        <taxon>Xenopus</taxon>
        <taxon>Xenopus</taxon>
    </lineage>
</organism>
<evidence type="ECO:0000256" key="6">
    <source>
        <dbReference type="ARBA" id="ARBA00023069"/>
    </source>
</evidence>
<dbReference type="GO" id="GO:0031514">
    <property type="term" value="C:motile cilium"/>
    <property type="evidence" value="ECO:0007669"/>
    <property type="project" value="UniProtKB-SubCell"/>
</dbReference>
<evidence type="ECO:0000313" key="10">
    <source>
        <dbReference type="EMBL" id="OCT61587.1"/>
    </source>
</evidence>
<dbReference type="Pfam" id="PF02493">
    <property type="entry name" value="MORN"/>
    <property type="match status" value="10"/>
</dbReference>
<keyword evidence="6" id="KW-0969">Cilium</keyword>
<dbReference type="InterPro" id="IPR003409">
    <property type="entry name" value="MORN"/>
</dbReference>
<evidence type="ECO:0000256" key="8">
    <source>
        <dbReference type="ARBA" id="ARBA00023273"/>
    </source>
</evidence>
<sequence>MGKMKKKDSKKGERERSAQETSDEGSFKISPGSITPSDEQHSSSMKSIPQEEHVKQTEPPVVSPSTDVYEEPVLTQLIVEKYEGELLNGLYEREGVAYFKGGNMYTGMFSEGTMHGKGTYTWKDGLTFEGDFYMNFPMGHGVYKWPDGSRYEGEVHKAIRHGHGIYTSSNQQVSYVGDWHKGTRNGKGVIYYNKEGTSWYEGDWISNRKEGWGVQCFSSGNIYEGQWKNNTFHGMGKMRWLTSNEEYAGHWENGIQNGSGTHTWFLRRIAGTQYSLRNEYVGNFVNGIRQGQGQFYYANGAMYDGEWNNNKKHGQGKFIFKNGQIYIGEFVEDQIAEYPNFKYDRVNTPDLSGIRTQSSMNLARSGTSRYNTGIPSLSGSYIELDLSALLYSFPEEDRQEELKQVEYAVLRNLTDLRKIYKLYSQLGSDGSPDNTLLMTKLQFWRFLKDCKLHHYSITLSEMDRILTVENTDTEEVHSPHSTMLLRTFLTNIVYLAYHICQTGNQEKNISLADCFTKVMTQNIRPHATNITGFLFSDAQKASYAISYIEKSWEVYRLYCTPNPFHPYEPTMKMRHFLLLMNDLKIPGLTATNIVDILATDDPCVRIDQEVNLELELTFLEFFEALLGCASICVPEEQIQQSENKLLKGDEPIGEVTTYLKEDQPEHSFQADFLQDLFLRSSINLKDKRQSPSMPVFSTSRSFGSRYRRGSAVLQHREARAEKWFHQTDIFFLKKFFPAHEHKERLKEEIPKIRERQAEKARQQQIKEEEEARLKAEREAEEARRIEQEKLEKANALMEAEHAAQAQGEEQSPQPPPTPHDDSLIIPPQPGTKTATASRKKRK</sequence>
<feature type="region of interest" description="Disordered" evidence="9">
    <location>
        <begin position="747"/>
        <end position="842"/>
    </location>
</feature>
<name>A0A974BVU7_XENLA</name>
<keyword evidence="5" id="KW-0282">Flagellum</keyword>
<evidence type="ECO:0000256" key="2">
    <source>
        <dbReference type="ARBA" id="ARBA00004430"/>
    </source>
</evidence>
<evidence type="ECO:0000256" key="1">
    <source>
        <dbReference type="ARBA" id="ARBA00004230"/>
    </source>
</evidence>